<name>A0ABS6EQ57_9FIRM</name>
<dbReference type="InterPro" id="IPR000424">
    <property type="entry name" value="Primosome_PriB/ssb"/>
</dbReference>
<proteinExistence type="inferred from homology"/>
<evidence type="ECO:0000256" key="2">
    <source>
        <dbReference type="PIRNR" id="PIRNR002070"/>
    </source>
</evidence>
<dbReference type="InterPro" id="IPR011344">
    <property type="entry name" value="ssDNA-bd"/>
</dbReference>
<dbReference type="PANTHER" id="PTHR10302:SF27">
    <property type="entry name" value="SINGLE-STRANDED DNA-BINDING PROTEIN"/>
    <property type="match status" value="1"/>
</dbReference>
<comment type="caution">
    <text evidence="4">The sequence shown here is derived from an EMBL/GenBank/DDBJ whole genome shotgun (WGS) entry which is preliminary data.</text>
</comment>
<feature type="region of interest" description="Disordered" evidence="3">
    <location>
        <begin position="83"/>
        <end position="167"/>
    </location>
</feature>
<evidence type="ECO:0000256" key="1">
    <source>
        <dbReference type="HAMAP-Rule" id="MF_00984"/>
    </source>
</evidence>
<dbReference type="EMBL" id="JAHLQI010000002">
    <property type="protein sequence ID" value="MBU5489810.1"/>
    <property type="molecule type" value="Genomic_DNA"/>
</dbReference>
<comment type="caution">
    <text evidence="1">Lacks conserved residue(s) required for the propagation of feature annotation.</text>
</comment>
<dbReference type="Proteomes" id="UP000783588">
    <property type="component" value="Unassembled WGS sequence"/>
</dbReference>
<dbReference type="HAMAP" id="MF_00984">
    <property type="entry name" value="SSB"/>
    <property type="match status" value="1"/>
</dbReference>
<dbReference type="PIRSF" id="PIRSF002070">
    <property type="entry name" value="SSB"/>
    <property type="match status" value="1"/>
</dbReference>
<dbReference type="GO" id="GO:0003677">
    <property type="term" value="F:DNA binding"/>
    <property type="evidence" value="ECO:0007669"/>
    <property type="project" value="UniProtKB-KW"/>
</dbReference>
<protein>
    <recommendedName>
        <fullName evidence="1 2">Single-stranded DNA-binding protein</fullName>
        <shortName evidence="1">SSB</shortName>
    </recommendedName>
</protein>
<dbReference type="Pfam" id="PF00436">
    <property type="entry name" value="SSB"/>
    <property type="match status" value="1"/>
</dbReference>
<dbReference type="RefSeq" id="WP_216469464.1">
    <property type="nucleotide sequence ID" value="NZ_JAHLQI010000002.1"/>
</dbReference>
<evidence type="ECO:0000313" key="4">
    <source>
        <dbReference type="EMBL" id="MBU5489810.1"/>
    </source>
</evidence>
<dbReference type="CDD" id="cd04496">
    <property type="entry name" value="SSB_OBF"/>
    <property type="match status" value="1"/>
</dbReference>
<keyword evidence="5" id="KW-1185">Reference proteome</keyword>
<evidence type="ECO:0000256" key="3">
    <source>
        <dbReference type="SAM" id="MobiDB-lite"/>
    </source>
</evidence>
<feature type="compositionally biased region" description="Acidic residues" evidence="3">
    <location>
        <begin position="157"/>
        <end position="167"/>
    </location>
</feature>
<comment type="subunit">
    <text evidence="1">Homotetramer.</text>
</comment>
<reference evidence="4 5" key="1">
    <citation type="submission" date="2021-06" db="EMBL/GenBank/DDBJ databases">
        <authorList>
            <person name="Sun Q."/>
            <person name="Li D."/>
        </authorList>
    </citation>
    <scope>NUCLEOTIDE SEQUENCE [LARGE SCALE GENOMIC DNA]</scope>
    <source>
        <strain evidence="4 5">MSJd-7</strain>
    </source>
</reference>
<accession>A0ABS6EQ57</accession>
<sequence length="167" mass="18574">MLNKAILMGRLTRDPELRYTQSNIPVVTFSIAVDRNYSNNGGERQTDFIDIVAWRRTAEFVSQWFTKGQMIVVVGSIQSRRWQDKNGNNRTSIEVVADEVQFGESKRSRESGGSYPNNNGGYPQNGGYQNPNPYAAPQQSAPAPSFDMPAGNSDFAEISDDDGEVPF</sequence>
<evidence type="ECO:0000313" key="5">
    <source>
        <dbReference type="Proteomes" id="UP000783588"/>
    </source>
</evidence>
<dbReference type="NCBIfam" id="TIGR00621">
    <property type="entry name" value="ssb"/>
    <property type="match status" value="1"/>
</dbReference>
<dbReference type="PROSITE" id="PS50935">
    <property type="entry name" value="SSB"/>
    <property type="match status" value="1"/>
</dbReference>
<organism evidence="4 5">
    <name type="scientific">Butyricicoccus intestinisimiae</name>
    <dbReference type="NCBI Taxonomy" id="2841509"/>
    <lineage>
        <taxon>Bacteria</taxon>
        <taxon>Bacillati</taxon>
        <taxon>Bacillota</taxon>
        <taxon>Clostridia</taxon>
        <taxon>Eubacteriales</taxon>
        <taxon>Butyricicoccaceae</taxon>
        <taxon>Butyricicoccus</taxon>
    </lineage>
</organism>
<gene>
    <name evidence="4" type="primary">ssb</name>
    <name evidence="4" type="ORF">KQI75_04085</name>
</gene>
<feature type="compositionally biased region" description="Polar residues" evidence="3">
    <location>
        <begin position="83"/>
        <end position="92"/>
    </location>
</feature>
<dbReference type="PANTHER" id="PTHR10302">
    <property type="entry name" value="SINGLE-STRANDED DNA-BINDING PROTEIN"/>
    <property type="match status" value="1"/>
</dbReference>
<keyword evidence="1 2" id="KW-0238">DNA-binding</keyword>
<feature type="compositionally biased region" description="Low complexity" evidence="3">
    <location>
        <begin position="111"/>
        <end position="145"/>
    </location>
</feature>